<accession>A0ABS8T7I7</accession>
<feature type="compositionally biased region" description="Acidic residues" evidence="1">
    <location>
        <begin position="59"/>
        <end position="70"/>
    </location>
</feature>
<reference evidence="2 3" key="1">
    <citation type="journal article" date="2021" name="BMC Genomics">
        <title>Datura genome reveals duplications of psychoactive alkaloid biosynthetic genes and high mutation rate following tissue culture.</title>
        <authorList>
            <person name="Rajewski A."/>
            <person name="Carter-House D."/>
            <person name="Stajich J."/>
            <person name="Litt A."/>
        </authorList>
    </citation>
    <scope>NUCLEOTIDE SEQUENCE [LARGE SCALE GENOMIC DNA]</scope>
    <source>
        <strain evidence="2">AR-01</strain>
    </source>
</reference>
<keyword evidence="3" id="KW-1185">Reference proteome</keyword>
<evidence type="ECO:0000313" key="2">
    <source>
        <dbReference type="EMBL" id="MCD7466926.1"/>
    </source>
</evidence>
<organism evidence="2 3">
    <name type="scientific">Datura stramonium</name>
    <name type="common">Jimsonweed</name>
    <name type="synonym">Common thornapple</name>
    <dbReference type="NCBI Taxonomy" id="4076"/>
    <lineage>
        <taxon>Eukaryota</taxon>
        <taxon>Viridiplantae</taxon>
        <taxon>Streptophyta</taxon>
        <taxon>Embryophyta</taxon>
        <taxon>Tracheophyta</taxon>
        <taxon>Spermatophyta</taxon>
        <taxon>Magnoliopsida</taxon>
        <taxon>eudicotyledons</taxon>
        <taxon>Gunneridae</taxon>
        <taxon>Pentapetalae</taxon>
        <taxon>asterids</taxon>
        <taxon>lamiids</taxon>
        <taxon>Solanales</taxon>
        <taxon>Solanaceae</taxon>
        <taxon>Solanoideae</taxon>
        <taxon>Datureae</taxon>
        <taxon>Datura</taxon>
    </lineage>
</organism>
<proteinExistence type="predicted"/>
<name>A0ABS8T7I7_DATST</name>
<dbReference type="Proteomes" id="UP000823775">
    <property type="component" value="Unassembled WGS sequence"/>
</dbReference>
<evidence type="ECO:0000256" key="1">
    <source>
        <dbReference type="SAM" id="MobiDB-lite"/>
    </source>
</evidence>
<gene>
    <name evidence="2" type="ORF">HAX54_004028</name>
</gene>
<feature type="region of interest" description="Disordered" evidence="1">
    <location>
        <begin position="23"/>
        <end position="70"/>
    </location>
</feature>
<evidence type="ECO:0000313" key="3">
    <source>
        <dbReference type="Proteomes" id="UP000823775"/>
    </source>
</evidence>
<comment type="caution">
    <text evidence="2">The sequence shown here is derived from an EMBL/GenBank/DDBJ whole genome shotgun (WGS) entry which is preliminary data.</text>
</comment>
<protein>
    <submittedName>
        <fullName evidence="2">Uncharacterized protein</fullName>
    </submittedName>
</protein>
<sequence length="272" mass="30133">MGERTENDSSAKNYSWVLALEVPSRMKQQNGRTEKKPKKIAATGIKSFQEGHESYLGETSDEESEGEDGENENLTLMARSDTDSDNDSTEASLFDLKTQVHNLSKRKVVKLLLSLIGVRAPTQNEGTVKETDFVSVPSGSGHELKNSRGTNPETVGYFELDGPKFDFLLGILSGGFAMGKKKKVLVGSSYAFDIFGYCPQVIRQFCQIWFLSWDHELLCTKVRDLHAQIERNEEAAARHIVLVALIMGLSQPTIPFIFSITQPIPDPSPSTS</sequence>
<dbReference type="EMBL" id="JACEIK010001182">
    <property type="protein sequence ID" value="MCD7466926.1"/>
    <property type="molecule type" value="Genomic_DNA"/>
</dbReference>